<dbReference type="SMART" id="SM00331">
    <property type="entry name" value="PP2C_SIG"/>
    <property type="match status" value="1"/>
</dbReference>
<proteinExistence type="predicted"/>
<evidence type="ECO:0000256" key="1">
    <source>
        <dbReference type="ARBA" id="ARBA00022801"/>
    </source>
</evidence>
<dbReference type="SUPFAM" id="SSF55781">
    <property type="entry name" value="GAF domain-like"/>
    <property type="match status" value="1"/>
</dbReference>
<dbReference type="InterPro" id="IPR052016">
    <property type="entry name" value="Bact_Sigma-Reg"/>
</dbReference>
<dbReference type="Pfam" id="PF07228">
    <property type="entry name" value="SpoIIE"/>
    <property type="match status" value="1"/>
</dbReference>
<dbReference type="Gene3D" id="3.30.450.40">
    <property type="match status" value="1"/>
</dbReference>
<dbReference type="InterPro" id="IPR003018">
    <property type="entry name" value="GAF"/>
</dbReference>
<dbReference type="InterPro" id="IPR001932">
    <property type="entry name" value="PPM-type_phosphatase-like_dom"/>
</dbReference>
<dbReference type="SUPFAM" id="SSF81606">
    <property type="entry name" value="PP2C-like"/>
    <property type="match status" value="1"/>
</dbReference>
<dbReference type="EMBL" id="CADCTX010000728">
    <property type="protein sequence ID" value="CAA9344576.1"/>
    <property type="molecule type" value="Genomic_DNA"/>
</dbReference>
<dbReference type="Pfam" id="PF01590">
    <property type="entry name" value="GAF"/>
    <property type="match status" value="1"/>
</dbReference>
<dbReference type="PANTHER" id="PTHR43156">
    <property type="entry name" value="STAGE II SPORULATION PROTEIN E-RELATED"/>
    <property type="match status" value="1"/>
</dbReference>
<dbReference type="Gene3D" id="3.60.40.10">
    <property type="entry name" value="PPM-type phosphatase domain"/>
    <property type="match status" value="1"/>
</dbReference>
<accession>A0A6J4LXH2</accession>
<dbReference type="GO" id="GO:0016791">
    <property type="term" value="F:phosphatase activity"/>
    <property type="evidence" value="ECO:0007669"/>
    <property type="project" value="TreeGrafter"/>
</dbReference>
<name>A0A6J4LXH2_9BACT</name>
<dbReference type="PROSITE" id="PS51746">
    <property type="entry name" value="PPM_2"/>
    <property type="match status" value="1"/>
</dbReference>
<sequence>PGARRAWVALGPARAGQPLDAWLRFLLPVVAQFVQSALEVEHAARELAERYEEINLLYTISEILGRTVRLEEAAQTILTEISETVGARQGSILVHDRVTDTLQAVAALGVAPEDLPPIAADDQGCVSARVFRTQHPVLAEGGELTCEAEAPYRSGAMLSVPIMWTTPDGGEPLGIVNLSGRRSPQPFTAGDQKLVAAIATQIGTAIQNTRLVRSSLAQQRLVHEMQLAHDLQMRLLPGTGVVAPEATVAARVVPAESVGGDFYHLFRLGEGRTGFMVGDVSGHGYRAALIMALTMSAAAIHSQQSASPGATLDAIRNSLSDELDSTEMFVTLFYGVVDTRRGVLRYANTGHPHAFIVCADGVVERLAAMDPPLGMVTVPTTERERPWQTGEDLLLLFTDGISDARNRQGARFGEEVVLDIVLTYRDEPPASIVERVFHALDQHAGDSARPDDLTLVVVRS</sequence>
<dbReference type="SMART" id="SM00065">
    <property type="entry name" value="GAF"/>
    <property type="match status" value="1"/>
</dbReference>
<evidence type="ECO:0000259" key="2">
    <source>
        <dbReference type="PROSITE" id="PS51746"/>
    </source>
</evidence>
<dbReference type="AlphaFoldDB" id="A0A6J4LXH2"/>
<evidence type="ECO:0000313" key="3">
    <source>
        <dbReference type="EMBL" id="CAA9344576.1"/>
    </source>
</evidence>
<organism evidence="3">
    <name type="scientific">uncultured Gemmatimonadaceae bacterium</name>
    <dbReference type="NCBI Taxonomy" id="246130"/>
    <lineage>
        <taxon>Bacteria</taxon>
        <taxon>Pseudomonadati</taxon>
        <taxon>Gemmatimonadota</taxon>
        <taxon>Gemmatimonadia</taxon>
        <taxon>Gemmatimonadales</taxon>
        <taxon>Gemmatimonadaceae</taxon>
        <taxon>environmental samples</taxon>
    </lineage>
</organism>
<dbReference type="InterPro" id="IPR029016">
    <property type="entry name" value="GAF-like_dom_sf"/>
</dbReference>
<reference evidence="3" key="1">
    <citation type="submission" date="2020-02" db="EMBL/GenBank/DDBJ databases">
        <authorList>
            <person name="Meier V. D."/>
        </authorList>
    </citation>
    <scope>NUCLEOTIDE SEQUENCE</scope>
    <source>
        <strain evidence="3">AVDCRST_MAG40</strain>
    </source>
</reference>
<protein>
    <submittedName>
        <fullName evidence="3">Serine phosphatase RsbU, regulator of sigma subunit</fullName>
    </submittedName>
</protein>
<feature type="domain" description="PPM-type phosphatase" evidence="2">
    <location>
        <begin position="247"/>
        <end position="460"/>
    </location>
</feature>
<feature type="non-terminal residue" evidence="3">
    <location>
        <position position="1"/>
    </location>
</feature>
<keyword evidence="1" id="KW-0378">Hydrolase</keyword>
<gene>
    <name evidence="3" type="ORF">AVDCRST_MAG40-2567</name>
</gene>
<dbReference type="InterPro" id="IPR036457">
    <property type="entry name" value="PPM-type-like_dom_sf"/>
</dbReference>
<dbReference type="PANTHER" id="PTHR43156:SF2">
    <property type="entry name" value="STAGE II SPORULATION PROTEIN E"/>
    <property type="match status" value="1"/>
</dbReference>